<protein>
    <submittedName>
        <fullName evidence="1">Uncharacterized protein</fullName>
    </submittedName>
</protein>
<reference evidence="1 2" key="1">
    <citation type="journal article" date="2017" name="Mol. Biol. Evol.">
        <title>The 4-celled Tetrabaena socialis nuclear genome reveals the essential components for genetic control of cell number at the origin of multicellularity in the volvocine lineage.</title>
        <authorList>
            <person name="Featherston J."/>
            <person name="Arakaki Y."/>
            <person name="Hanschen E.R."/>
            <person name="Ferris P.J."/>
            <person name="Michod R.E."/>
            <person name="Olson B.J.S.C."/>
            <person name="Nozaki H."/>
            <person name="Durand P.M."/>
        </authorList>
    </citation>
    <scope>NUCLEOTIDE SEQUENCE [LARGE SCALE GENOMIC DNA]</scope>
    <source>
        <strain evidence="1 2">NIES-571</strain>
    </source>
</reference>
<organism evidence="1 2">
    <name type="scientific">Tetrabaena socialis</name>
    <dbReference type="NCBI Taxonomy" id="47790"/>
    <lineage>
        <taxon>Eukaryota</taxon>
        <taxon>Viridiplantae</taxon>
        <taxon>Chlorophyta</taxon>
        <taxon>core chlorophytes</taxon>
        <taxon>Chlorophyceae</taxon>
        <taxon>CS clade</taxon>
        <taxon>Chlamydomonadales</taxon>
        <taxon>Tetrabaenaceae</taxon>
        <taxon>Tetrabaena</taxon>
    </lineage>
</organism>
<evidence type="ECO:0000313" key="1">
    <source>
        <dbReference type="EMBL" id="PNH10407.1"/>
    </source>
</evidence>
<dbReference type="OrthoDB" id="559055at2759"/>
<comment type="caution">
    <text evidence="1">The sequence shown here is derived from an EMBL/GenBank/DDBJ whole genome shotgun (WGS) entry which is preliminary data.</text>
</comment>
<sequence>MPETRDDAAPEGHAPLLLPAASVALVGQVPQPREAPPPPPMPAAPEPPFTTITWWQLVDKLEKSGPAVGLAPGQDLTLTALTLFLVDLTAPFGYGVTLPTLALASLFAVPAGARLLLQDVVVVLSIIDLQLAMSGICSVHDTGAFPYSLSVVVDGGVVRLIDHTSRAPDENGTAGAGGEVRWINVTLTCPGNGVENPPCAARPIREGWELGVAALRTVRTVGPVMLSLASDVALPADGSWTQVGDRERVAGRARCC</sequence>
<dbReference type="Proteomes" id="UP000236333">
    <property type="component" value="Unassembled WGS sequence"/>
</dbReference>
<dbReference type="EMBL" id="PGGS01000057">
    <property type="protein sequence ID" value="PNH10407.1"/>
    <property type="molecule type" value="Genomic_DNA"/>
</dbReference>
<evidence type="ECO:0000313" key="2">
    <source>
        <dbReference type="Proteomes" id="UP000236333"/>
    </source>
</evidence>
<keyword evidence="2" id="KW-1185">Reference proteome</keyword>
<proteinExistence type="predicted"/>
<accession>A0A2J8AD18</accession>
<name>A0A2J8AD18_9CHLO</name>
<gene>
    <name evidence="1" type="ORF">TSOC_002875</name>
</gene>
<dbReference type="AlphaFoldDB" id="A0A2J8AD18"/>